<evidence type="ECO:0000313" key="1">
    <source>
        <dbReference type="EMBL" id="AOK15742.1"/>
    </source>
</evidence>
<name>A0A1B4PP83_BURCE</name>
<dbReference type="Proteomes" id="UP000094776">
    <property type="component" value="Chromosome 1"/>
</dbReference>
<dbReference type="EMBL" id="CP013443">
    <property type="protein sequence ID" value="AOK15742.1"/>
    <property type="molecule type" value="Genomic_DNA"/>
</dbReference>
<protein>
    <submittedName>
        <fullName evidence="1">Uncharacterized protein</fullName>
    </submittedName>
</protein>
<reference evidence="1 2" key="1">
    <citation type="submission" date="2015-12" db="EMBL/GenBank/DDBJ databases">
        <title>Diversity of Burkholderia near neighbor genomes.</title>
        <authorList>
            <person name="Sahl J."/>
            <person name="Wagner D."/>
            <person name="Keim P."/>
        </authorList>
    </citation>
    <scope>NUCLEOTIDE SEQUENCE [LARGE SCALE GENOMIC DNA]</scope>
    <source>
        <strain evidence="1 2">MSMB1184WGS</strain>
    </source>
</reference>
<organism evidence="1 2">
    <name type="scientific">Burkholderia cepacia</name>
    <name type="common">Pseudomonas cepacia</name>
    <dbReference type="NCBI Taxonomy" id="292"/>
    <lineage>
        <taxon>Bacteria</taxon>
        <taxon>Pseudomonadati</taxon>
        <taxon>Pseudomonadota</taxon>
        <taxon>Betaproteobacteria</taxon>
        <taxon>Burkholderiales</taxon>
        <taxon>Burkholderiaceae</taxon>
        <taxon>Burkholderia</taxon>
        <taxon>Burkholderia cepacia complex</taxon>
    </lineage>
</organism>
<gene>
    <name evidence="1" type="ORF">WT26_06760</name>
</gene>
<accession>A0A1B4PP83</accession>
<dbReference type="AlphaFoldDB" id="A0A1B4PP83"/>
<proteinExistence type="predicted"/>
<sequence length="182" mass="19916">MCLIIEQVHAKPGMPSFGNTIGPSITQIYRVVLQIHDLHDTYLDGKPVTGRSLSPWQLVKGSLGIGISTRPNGARSVKLEYAGFTNLVQPLPALGDLIPETLTKQRAFASRSPYIFGVDPLPAVMLHGNTRAVFLQRDGGLSPSTAIAKYNSTTRELVLLNTIEQVDRTLRELNAKLPVLQF</sequence>
<evidence type="ECO:0000313" key="2">
    <source>
        <dbReference type="Proteomes" id="UP000094776"/>
    </source>
</evidence>